<feature type="transmembrane region" description="Helical" evidence="7">
    <location>
        <begin position="20"/>
        <end position="45"/>
    </location>
</feature>
<feature type="domain" description="MacB-like periplasmic core" evidence="9">
    <location>
        <begin position="24"/>
        <end position="234"/>
    </location>
</feature>
<feature type="domain" description="ABC3 transporter permease C-terminal" evidence="8">
    <location>
        <begin position="266"/>
        <end position="391"/>
    </location>
</feature>
<evidence type="ECO:0000256" key="2">
    <source>
        <dbReference type="ARBA" id="ARBA00005236"/>
    </source>
</evidence>
<proteinExistence type="inferred from homology"/>
<dbReference type="InterPro" id="IPR051447">
    <property type="entry name" value="Lipoprotein-release_system"/>
</dbReference>
<feature type="transmembrane region" description="Helical" evidence="7">
    <location>
        <begin position="363"/>
        <end position="386"/>
    </location>
</feature>
<organism evidence="10 11">
    <name type="scientific">Candidatus Kapaibacterium thiocyanatum</name>
    <dbReference type="NCBI Taxonomy" id="1895771"/>
    <lineage>
        <taxon>Bacteria</taxon>
        <taxon>Pseudomonadati</taxon>
        <taxon>Candidatus Kapaibacteriota</taxon>
        <taxon>Candidatus Kapaibacteriia</taxon>
        <taxon>Candidatus Kapaibacteriales</taxon>
        <taxon>Candidatus Kapaibacteriaceae</taxon>
        <taxon>Candidatus Kapaibacterium</taxon>
    </lineage>
</organism>
<dbReference type="Pfam" id="PF02687">
    <property type="entry name" value="FtsX"/>
    <property type="match status" value="1"/>
</dbReference>
<evidence type="ECO:0000259" key="8">
    <source>
        <dbReference type="Pfam" id="PF02687"/>
    </source>
</evidence>
<dbReference type="GO" id="GO:0044874">
    <property type="term" value="P:lipoprotein localization to outer membrane"/>
    <property type="evidence" value="ECO:0007669"/>
    <property type="project" value="TreeGrafter"/>
</dbReference>
<feature type="transmembrane region" description="Helical" evidence="7">
    <location>
        <begin position="266"/>
        <end position="288"/>
    </location>
</feature>
<evidence type="ECO:0000256" key="7">
    <source>
        <dbReference type="SAM" id="Phobius"/>
    </source>
</evidence>
<dbReference type="EMBL" id="MKVH01000013">
    <property type="protein sequence ID" value="OJX59395.1"/>
    <property type="molecule type" value="Genomic_DNA"/>
</dbReference>
<evidence type="ECO:0000256" key="3">
    <source>
        <dbReference type="ARBA" id="ARBA00022475"/>
    </source>
</evidence>
<comment type="caution">
    <text evidence="10">The sequence shown here is derived from an EMBL/GenBank/DDBJ whole genome shotgun (WGS) entry which is preliminary data.</text>
</comment>
<dbReference type="PANTHER" id="PTHR30489">
    <property type="entry name" value="LIPOPROTEIN-RELEASING SYSTEM TRANSMEMBRANE PROTEIN LOLE"/>
    <property type="match status" value="1"/>
</dbReference>
<dbReference type="InterPro" id="IPR003838">
    <property type="entry name" value="ABC3_permease_C"/>
</dbReference>
<name>A0A1M3L2E2_9BACT</name>
<dbReference type="AlphaFoldDB" id="A0A1M3L2E2"/>
<evidence type="ECO:0000256" key="6">
    <source>
        <dbReference type="ARBA" id="ARBA00023136"/>
    </source>
</evidence>
<dbReference type="PANTHER" id="PTHR30489:SF0">
    <property type="entry name" value="LIPOPROTEIN-RELEASING SYSTEM TRANSMEMBRANE PROTEIN LOLE"/>
    <property type="match status" value="1"/>
</dbReference>
<dbReference type="Proteomes" id="UP000184233">
    <property type="component" value="Unassembled WGS sequence"/>
</dbReference>
<keyword evidence="4 7" id="KW-0812">Transmembrane</keyword>
<gene>
    <name evidence="10" type="ORF">BGO89_02980</name>
</gene>
<keyword evidence="5 7" id="KW-1133">Transmembrane helix</keyword>
<dbReference type="Pfam" id="PF12704">
    <property type="entry name" value="MacB_PCD"/>
    <property type="match status" value="1"/>
</dbReference>
<keyword evidence="3" id="KW-1003">Cell membrane</keyword>
<reference evidence="10 11" key="1">
    <citation type="submission" date="2016-09" db="EMBL/GenBank/DDBJ databases">
        <title>Genome-resolved meta-omics ties microbial dynamics to process performance in biotechnology for thiocyanate degradation.</title>
        <authorList>
            <person name="Kantor R.S."/>
            <person name="Huddy R.J."/>
            <person name="Iyer R."/>
            <person name="Thomas B.C."/>
            <person name="Brown C.T."/>
            <person name="Anantharaman K."/>
            <person name="Tringe S."/>
            <person name="Hettich R.L."/>
            <person name="Harrison S.T."/>
            <person name="Banfield J.F."/>
        </authorList>
    </citation>
    <scope>NUCLEOTIDE SEQUENCE [LARGE SCALE GENOMIC DNA]</scope>
    <source>
        <strain evidence="10">59-99</strain>
    </source>
</reference>
<comment type="similarity">
    <text evidence="2">Belongs to the ABC-4 integral membrane protein family. LolC/E subfamily.</text>
</comment>
<protein>
    <recommendedName>
        <fullName evidence="12">ABC3 transporter permease protein domain-containing protein</fullName>
    </recommendedName>
</protein>
<dbReference type="STRING" id="1895771.BGO89_02980"/>
<evidence type="ECO:0000256" key="4">
    <source>
        <dbReference type="ARBA" id="ARBA00022692"/>
    </source>
</evidence>
<keyword evidence="6 7" id="KW-0472">Membrane</keyword>
<dbReference type="GO" id="GO:0098797">
    <property type="term" value="C:plasma membrane protein complex"/>
    <property type="evidence" value="ECO:0007669"/>
    <property type="project" value="TreeGrafter"/>
</dbReference>
<evidence type="ECO:0000259" key="9">
    <source>
        <dbReference type="Pfam" id="PF12704"/>
    </source>
</evidence>
<evidence type="ECO:0000313" key="10">
    <source>
        <dbReference type="EMBL" id="OJX59395.1"/>
    </source>
</evidence>
<dbReference type="InterPro" id="IPR025857">
    <property type="entry name" value="MacB_PCD"/>
</dbReference>
<evidence type="ECO:0000256" key="5">
    <source>
        <dbReference type="ARBA" id="ARBA00022989"/>
    </source>
</evidence>
<sequence>MAVYLIATRLARSLRGNGFARFTTIVSVLSVALGCIALIVAMSVLRGYEETIERTALRFAAPIEIRSLTAPLISDAAEAAQAIRGMEGVTGTELLITKEALGRTRAGVDGVVLVGMSSARARNEIAPLLVEGSMTGRHDDCIIGADLARKLALHVGDTITIYTADAGTATAPTILRGRIGGIIRSGMQQQDESIVLLPTNVLRERLRMEAGVASSIAVDVSDIARVKELSRAIADRLGPRAFVQTYRERFGAMYSWIDLQREPIPIVLGLISIVAVFTVVSSLVIAVVEKTGTIAVLRCLGLAGRKVAWVVLLHGLRIGIAGCVLGCLLAFAFCWVQATWSVIRLDGAIYYVNALPVSLSPFPYIVVVVVSLLLCVLASLIPMWLAGRISPVRALRFAQR</sequence>
<evidence type="ECO:0000256" key="1">
    <source>
        <dbReference type="ARBA" id="ARBA00004651"/>
    </source>
</evidence>
<feature type="transmembrane region" description="Helical" evidence="7">
    <location>
        <begin position="320"/>
        <end position="343"/>
    </location>
</feature>
<accession>A0A1M3L2E2</accession>
<evidence type="ECO:0000313" key="11">
    <source>
        <dbReference type="Proteomes" id="UP000184233"/>
    </source>
</evidence>
<comment type="subcellular location">
    <subcellularLocation>
        <location evidence="1">Cell membrane</location>
        <topology evidence="1">Multi-pass membrane protein</topology>
    </subcellularLocation>
</comment>
<evidence type="ECO:0008006" key="12">
    <source>
        <dbReference type="Google" id="ProtNLM"/>
    </source>
</evidence>